<dbReference type="InterPro" id="IPR000477">
    <property type="entry name" value="RT_dom"/>
</dbReference>
<feature type="domain" description="Reverse transcriptase" evidence="1">
    <location>
        <begin position="1"/>
        <end position="242"/>
    </location>
</feature>
<evidence type="ECO:0000313" key="3">
    <source>
        <dbReference type="Proteomes" id="UP000288805"/>
    </source>
</evidence>
<gene>
    <name evidence="2" type="primary">YTX2_221</name>
    <name evidence="2" type="ORF">CK203_002680</name>
</gene>
<protein>
    <submittedName>
        <fullName evidence="2">Transposon TX1 uncharacterized 149 kDa protein</fullName>
    </submittedName>
</protein>
<accession>A0A438KHP1</accession>
<evidence type="ECO:0000313" key="2">
    <source>
        <dbReference type="EMBL" id="RVX20732.1"/>
    </source>
</evidence>
<dbReference type="InterPro" id="IPR043502">
    <property type="entry name" value="DNA/RNA_pol_sf"/>
</dbReference>
<comment type="caution">
    <text evidence="2">The sequence shown here is derived from an EMBL/GenBank/DDBJ whole genome shotgun (WGS) entry which is preliminary data.</text>
</comment>
<dbReference type="AlphaFoldDB" id="A0A438KHP1"/>
<name>A0A438KHP1_VITVI</name>
<dbReference type="CDD" id="cd01650">
    <property type="entry name" value="RT_nLTR_like"/>
    <property type="match status" value="1"/>
</dbReference>
<dbReference type="PANTHER" id="PTHR46890">
    <property type="entry name" value="NON-LTR RETROLELEMENT REVERSE TRANSCRIPTASE-LIKE PROTEIN-RELATED"/>
    <property type="match status" value="1"/>
</dbReference>
<dbReference type="EMBL" id="QGNW01000006">
    <property type="protein sequence ID" value="RVX20732.1"/>
    <property type="molecule type" value="Genomic_DNA"/>
</dbReference>
<dbReference type="Proteomes" id="UP000288805">
    <property type="component" value="Unassembled WGS sequence"/>
</dbReference>
<organism evidence="2 3">
    <name type="scientific">Vitis vinifera</name>
    <name type="common">Grape</name>
    <dbReference type="NCBI Taxonomy" id="29760"/>
    <lineage>
        <taxon>Eukaryota</taxon>
        <taxon>Viridiplantae</taxon>
        <taxon>Streptophyta</taxon>
        <taxon>Embryophyta</taxon>
        <taxon>Tracheophyta</taxon>
        <taxon>Spermatophyta</taxon>
        <taxon>Magnoliopsida</taxon>
        <taxon>eudicotyledons</taxon>
        <taxon>Gunneridae</taxon>
        <taxon>Pentapetalae</taxon>
        <taxon>rosids</taxon>
        <taxon>Vitales</taxon>
        <taxon>Vitaceae</taxon>
        <taxon>Viteae</taxon>
        <taxon>Vitis</taxon>
    </lineage>
</organism>
<dbReference type="PROSITE" id="PS50878">
    <property type="entry name" value="RT_POL"/>
    <property type="match status" value="1"/>
</dbReference>
<dbReference type="SUPFAM" id="SSF56672">
    <property type="entry name" value="DNA/RNA polymerases"/>
    <property type="match status" value="1"/>
</dbReference>
<reference evidence="2 3" key="1">
    <citation type="journal article" date="2018" name="PLoS Genet.">
        <title>Population sequencing reveals clonal diversity and ancestral inbreeding in the grapevine cultivar Chardonnay.</title>
        <authorList>
            <person name="Roach M.J."/>
            <person name="Johnson D.L."/>
            <person name="Bohlmann J."/>
            <person name="van Vuuren H.J."/>
            <person name="Jones S.J."/>
            <person name="Pretorius I.S."/>
            <person name="Schmidt S.A."/>
            <person name="Borneman A.R."/>
        </authorList>
    </citation>
    <scope>NUCLEOTIDE SEQUENCE [LARGE SCALE GENOMIC DNA]</scope>
    <source>
        <strain evidence="3">cv. Chardonnay</strain>
        <tissue evidence="2">Leaf</tissue>
    </source>
</reference>
<proteinExistence type="predicted"/>
<dbReference type="InterPro" id="IPR052343">
    <property type="entry name" value="Retrotransposon-Effector_Assoc"/>
</dbReference>
<dbReference type="Pfam" id="PF00078">
    <property type="entry name" value="RVT_1"/>
    <property type="match status" value="1"/>
</dbReference>
<sequence length="339" mass="37415">MFLVLIPKKGGADDLRDFRPISLVGGIYKLLAEVLANRLKKVINRVVSPAQNAFVEGRQIFDVALIANETIDSMLKRNERGVLCKLDLEKAYDHLNWNFLLTVMQKMGFGGAVGSTRGLRQGDPLLLYLFVIGMEALSCLINRAVSGGFLSGCRVRGRGGNGVQVTHLLFTDDTMVFCEASLEQMTFLSWILMWFETISGPKINLDKSEILLVGRVENVEDLVLELGCKVGPQPSSYLGLPLGAAHKSVAVWDGIEIRENSKGLPLGGGGLEKKPHLVKWEVVCSDRRKGGLGVRSISNLNRALLGKWSWRFMEEQGTLWKQVISRKYGVEEGGGVLEK</sequence>
<dbReference type="PANTHER" id="PTHR46890:SF50">
    <property type="entry name" value="RNA-DIRECTED DNA POLYMERASE, EUKARYOTA, REVERSE TRANSCRIPTASE ZINC-BINDING DOMAIN PROTEIN-RELATED"/>
    <property type="match status" value="1"/>
</dbReference>
<evidence type="ECO:0000259" key="1">
    <source>
        <dbReference type="PROSITE" id="PS50878"/>
    </source>
</evidence>